<feature type="chain" id="PRO_5008340433" description="SLH domain-containing protein" evidence="1">
    <location>
        <begin position="26"/>
        <end position="572"/>
    </location>
</feature>
<dbReference type="STRING" id="1844972.A7K91_24460"/>
<keyword evidence="4" id="KW-1185">Reference proteome</keyword>
<evidence type="ECO:0000259" key="2">
    <source>
        <dbReference type="PROSITE" id="PS51272"/>
    </source>
</evidence>
<reference evidence="3 4" key="1">
    <citation type="submission" date="2016-05" db="EMBL/GenBank/DDBJ databases">
        <title>Paenibacillus oryzae. sp. nov., isolated from the rice root.</title>
        <authorList>
            <person name="Zhang J."/>
            <person name="Zhang X."/>
        </authorList>
    </citation>
    <scope>NUCLEOTIDE SEQUENCE [LARGE SCALE GENOMIC DNA]</scope>
    <source>
        <strain evidence="3 4">1DrF-4</strain>
    </source>
</reference>
<sequence>MKNKWLTIALALLLLLPALPQTLQAAADPAFYVHASKTAMNVGDQVDLVIGAQNADDWVAYELNVTFDPKLWTVTGSTYVTDLNGFSSIVNPELLSSGQLRAAFTKIGNDGGANGAIVLAKVKLTALAAGTGTITLNRIKIGQSNDSWTVFTPGQQANVALTNTVASTQPPLITGETNPKPDNGTEPVITSTAIQLRAKPNESGLASLKLTSAHLQNAVDVMTGNTLSVVMKPDSGVKTIELSIPLDIIQKAGAEKVRKVAIDSGSSTILLDRSLLTQGNPGNLQLSVSEVDQSTLPAAAQEKLKPGTKVYDMDVKLDGRSIGSFKKGEVTIEIPYTLQPGENPGKVVLYYVNEKGKLEVIKNAVYSVETGTLKLSPTYLKPNFPAYSDKSFTDLNEAAWAKPYIEALAAREAVNGVGNDLFNPNGQVTRAQFITMLVNLFDLADPTAAASFTDAKSGAWYYSAIASAQKLGIVNGNGNGTFGINDTISRQDMAVMLYRAAQAMELEWSKPATAASQFADQGSIADYALEAVSELQRHGAMNGKENDLFAPRDKSTRAQAAATLFRIFGLPE</sequence>
<gene>
    <name evidence="3" type="ORF">A7K91_24460</name>
</gene>
<dbReference type="Pfam" id="PF00395">
    <property type="entry name" value="SLH"/>
    <property type="match status" value="3"/>
</dbReference>
<dbReference type="CDD" id="cd08547">
    <property type="entry name" value="Type_II_cohesin"/>
    <property type="match status" value="1"/>
</dbReference>
<evidence type="ECO:0000313" key="3">
    <source>
        <dbReference type="EMBL" id="OBR66373.1"/>
    </source>
</evidence>
<keyword evidence="1" id="KW-0732">Signal</keyword>
<feature type="domain" description="SLH" evidence="2">
    <location>
        <begin position="515"/>
        <end position="572"/>
    </location>
</feature>
<organism evidence="3 4">
    <name type="scientific">Paenibacillus oryzae</name>
    <dbReference type="NCBI Taxonomy" id="1844972"/>
    <lineage>
        <taxon>Bacteria</taxon>
        <taxon>Bacillati</taxon>
        <taxon>Bacillota</taxon>
        <taxon>Bacilli</taxon>
        <taxon>Bacillales</taxon>
        <taxon>Paenibacillaceae</taxon>
        <taxon>Paenibacillus</taxon>
    </lineage>
</organism>
<comment type="caution">
    <text evidence="3">The sequence shown here is derived from an EMBL/GenBank/DDBJ whole genome shotgun (WGS) entry which is preliminary data.</text>
</comment>
<feature type="domain" description="SLH" evidence="2">
    <location>
        <begin position="388"/>
        <end position="446"/>
    </location>
</feature>
<dbReference type="SUPFAM" id="SSF49384">
    <property type="entry name" value="Carbohydrate-binding domain"/>
    <property type="match status" value="1"/>
</dbReference>
<evidence type="ECO:0000256" key="1">
    <source>
        <dbReference type="SAM" id="SignalP"/>
    </source>
</evidence>
<evidence type="ECO:0000313" key="4">
    <source>
        <dbReference type="Proteomes" id="UP000092024"/>
    </source>
</evidence>
<dbReference type="PROSITE" id="PS51272">
    <property type="entry name" value="SLH"/>
    <property type="match status" value="3"/>
</dbReference>
<dbReference type="OrthoDB" id="2497113at2"/>
<dbReference type="AlphaFoldDB" id="A0A1A5YLF5"/>
<dbReference type="GO" id="GO:0030246">
    <property type="term" value="F:carbohydrate binding"/>
    <property type="evidence" value="ECO:0007669"/>
    <property type="project" value="InterPro"/>
</dbReference>
<dbReference type="InterPro" id="IPR051465">
    <property type="entry name" value="Cell_Envelope_Struct_Comp"/>
</dbReference>
<dbReference type="PANTHER" id="PTHR43308">
    <property type="entry name" value="OUTER MEMBRANE PROTEIN ALPHA-RELATED"/>
    <property type="match status" value="1"/>
</dbReference>
<dbReference type="InterPro" id="IPR008965">
    <property type="entry name" value="CBM2/CBM3_carb-bd_dom_sf"/>
</dbReference>
<name>A0A1A5YLF5_9BACL</name>
<protein>
    <recommendedName>
        <fullName evidence="2">SLH domain-containing protein</fullName>
    </recommendedName>
</protein>
<proteinExistence type="predicted"/>
<feature type="signal peptide" evidence="1">
    <location>
        <begin position="1"/>
        <end position="25"/>
    </location>
</feature>
<dbReference type="RefSeq" id="WP_068682045.1">
    <property type="nucleotide sequence ID" value="NZ_LYPA01000047.1"/>
</dbReference>
<accession>A0A1A5YLF5</accession>
<dbReference type="Gene3D" id="2.60.40.680">
    <property type="match status" value="1"/>
</dbReference>
<dbReference type="EMBL" id="LYPA01000047">
    <property type="protein sequence ID" value="OBR66373.1"/>
    <property type="molecule type" value="Genomic_DNA"/>
</dbReference>
<feature type="domain" description="SLH" evidence="2">
    <location>
        <begin position="448"/>
        <end position="511"/>
    </location>
</feature>
<dbReference type="InterPro" id="IPR001119">
    <property type="entry name" value="SLH_dom"/>
</dbReference>
<dbReference type="Proteomes" id="UP000092024">
    <property type="component" value="Unassembled WGS sequence"/>
</dbReference>